<proteinExistence type="predicted"/>
<sequence>MQYKSFSIAASSAEQLQEGINKFFEANTEITVVSAQQSQSGESAALRITYTVLYKVAEKKGEGIGFGFNAMR</sequence>
<accession>A0A2T7BCV0</accession>
<name>A0A2T7BCV0_9BACT</name>
<comment type="caution">
    <text evidence="1">The sequence shown here is derived from an EMBL/GenBank/DDBJ whole genome shotgun (WGS) entry which is preliminary data.</text>
</comment>
<protein>
    <submittedName>
        <fullName evidence="1">Uncharacterized protein</fullName>
    </submittedName>
</protein>
<dbReference type="RefSeq" id="WP_108688670.1">
    <property type="nucleotide sequence ID" value="NZ_QCYK01000003.1"/>
</dbReference>
<evidence type="ECO:0000313" key="1">
    <source>
        <dbReference type="EMBL" id="PUZ22926.1"/>
    </source>
</evidence>
<gene>
    <name evidence="1" type="ORF">DCC81_21155</name>
</gene>
<dbReference type="AlphaFoldDB" id="A0A2T7BCV0"/>
<evidence type="ECO:0000313" key="2">
    <source>
        <dbReference type="Proteomes" id="UP000244450"/>
    </source>
</evidence>
<reference evidence="1 2" key="1">
    <citation type="submission" date="2018-04" db="EMBL/GenBank/DDBJ databases">
        <title>Chitinophaga fuyangensis sp. nov., isolated from soil in a chemical factory.</title>
        <authorList>
            <person name="Chen K."/>
        </authorList>
    </citation>
    <scope>NUCLEOTIDE SEQUENCE [LARGE SCALE GENOMIC DNA]</scope>
    <source>
        <strain evidence="1 2">LY-1</strain>
    </source>
</reference>
<keyword evidence="2" id="KW-1185">Reference proteome</keyword>
<dbReference type="Proteomes" id="UP000244450">
    <property type="component" value="Unassembled WGS sequence"/>
</dbReference>
<dbReference type="EMBL" id="QCYK01000003">
    <property type="protein sequence ID" value="PUZ22926.1"/>
    <property type="molecule type" value="Genomic_DNA"/>
</dbReference>
<organism evidence="1 2">
    <name type="scientific">Chitinophaga parva</name>
    <dbReference type="NCBI Taxonomy" id="2169414"/>
    <lineage>
        <taxon>Bacteria</taxon>
        <taxon>Pseudomonadati</taxon>
        <taxon>Bacteroidota</taxon>
        <taxon>Chitinophagia</taxon>
        <taxon>Chitinophagales</taxon>
        <taxon>Chitinophagaceae</taxon>
        <taxon>Chitinophaga</taxon>
    </lineage>
</organism>